<dbReference type="EC" id="1.1.1.271" evidence="5"/>
<evidence type="ECO:0000256" key="2">
    <source>
        <dbReference type="ARBA" id="ARBA00022857"/>
    </source>
</evidence>
<keyword evidence="5" id="KW-0511">Multifunctional enzyme</keyword>
<sequence>MKINTSKNTKFFWKDKKVLVTGGAGFLGKHLVKQLKKLKPDKIFIPRSKDFDLRFIKNCRKVVKNIDIVIHLAGNVGGIGYNMNNPGTLYYDNIMMGTNLMEEARQANVKKFVAVGTVCAYPKFAKVPFKEEELWEGYPEETNAPYGLAKKMLLVQAQAYRQQYGFNGIYLIPVNLFGPFDNFDPKSSHVIPALIRKIHSAKINKLQVEVWGTGKATREFLFVEDAACGILLATEKYDKPDPVNLGAGFEISIKKLAKLIADILAFKGEIKFDTTKPNGQPRRLIDTSRAKKEFGFVAQTQFEKGLRQTISWYLKNYDINKKI</sequence>
<comment type="function">
    <text evidence="5">Catalyzes the two-step NADP-dependent conversion of GDP-4-dehydro-6-deoxy-D-mannose to GDP-fucose, involving an epimerase and a reductase reaction.</text>
</comment>
<protein>
    <recommendedName>
        <fullName evidence="5">GDP-L-fucose synthase</fullName>
        <ecNumber evidence="5">1.1.1.271</ecNumber>
    </recommendedName>
    <alternativeName>
        <fullName evidence="5">GDP-4-keto-6-deoxy-D-mannose-3,5-epimerase-4-reductase</fullName>
    </alternativeName>
</protein>
<feature type="binding site" evidence="5">
    <location>
        <position position="218"/>
    </location>
    <ligand>
        <name>substrate</name>
    </ligand>
</feature>
<dbReference type="CDD" id="cd05239">
    <property type="entry name" value="GDP_FS_SDR_e"/>
    <property type="match status" value="1"/>
</dbReference>
<feature type="domain" description="NAD-dependent epimerase/dehydratase" evidence="6">
    <location>
        <begin position="18"/>
        <end position="246"/>
    </location>
</feature>
<feature type="site" description="Important for catalytic activity" evidence="5">
    <location>
        <position position="117"/>
    </location>
</feature>
<dbReference type="Pfam" id="PF01370">
    <property type="entry name" value="Epimerase"/>
    <property type="match status" value="1"/>
</dbReference>
<dbReference type="PANTHER" id="PTHR43238:SF1">
    <property type="entry name" value="GDP-L-FUCOSE SYNTHASE"/>
    <property type="match status" value="1"/>
</dbReference>
<comment type="caution">
    <text evidence="5">Lacks conserved residue(s) required for the propagation of feature annotation.</text>
</comment>
<dbReference type="Gene3D" id="3.40.50.720">
    <property type="entry name" value="NAD(P)-binding Rossmann-like Domain"/>
    <property type="match status" value="1"/>
</dbReference>
<comment type="pathway">
    <text evidence="5">Nucleotide-sugar biosynthesis; GDP-L-fucose biosynthesis via de novo pathway; GDP-L-fucose from GDP-alpha-D-mannose: step 2/2.</text>
</comment>
<reference evidence="7 8" key="1">
    <citation type="journal article" date="2015" name="Nature">
        <title>rRNA introns, odd ribosomes, and small enigmatic genomes across a large radiation of phyla.</title>
        <authorList>
            <person name="Brown C.T."/>
            <person name="Hug L.A."/>
            <person name="Thomas B.C."/>
            <person name="Sharon I."/>
            <person name="Castelle C.J."/>
            <person name="Singh A."/>
            <person name="Wilkins M.J."/>
            <person name="Williams K.H."/>
            <person name="Banfield J.F."/>
        </authorList>
    </citation>
    <scope>NUCLEOTIDE SEQUENCE [LARGE SCALE GENOMIC DNA]</scope>
</reference>
<dbReference type="GO" id="GO:0042351">
    <property type="term" value="P:'de novo' GDP-L-fucose biosynthetic process"/>
    <property type="evidence" value="ECO:0007669"/>
    <property type="project" value="UniProtKB-UniRule"/>
</dbReference>
<feature type="site" description="Important for catalytic activity" evidence="5">
    <location>
        <position position="119"/>
    </location>
</feature>
<dbReference type="PATRIC" id="fig|1618432.3.peg.650"/>
<dbReference type="GO" id="GO:0016853">
    <property type="term" value="F:isomerase activity"/>
    <property type="evidence" value="ECO:0007669"/>
    <property type="project" value="UniProtKB-KW"/>
</dbReference>
<dbReference type="AlphaFoldDB" id="A0A0G0MTT0"/>
<feature type="binding site" evidence="5">
    <location>
        <position position="211"/>
    </location>
    <ligand>
        <name>substrate</name>
    </ligand>
</feature>
<dbReference type="EMBL" id="LBVC01000049">
    <property type="protein sequence ID" value="KKQ77079.1"/>
    <property type="molecule type" value="Genomic_DNA"/>
</dbReference>
<feature type="binding site" evidence="5">
    <location>
        <begin position="22"/>
        <end position="28"/>
    </location>
    <ligand>
        <name>NADP(+)</name>
        <dbReference type="ChEBI" id="CHEBI:58349"/>
    </ligand>
</feature>
<name>A0A0G0MTT0_9BACT</name>
<evidence type="ECO:0000256" key="3">
    <source>
        <dbReference type="ARBA" id="ARBA00023002"/>
    </source>
</evidence>
<dbReference type="GO" id="GO:0070401">
    <property type="term" value="F:NADP+ binding"/>
    <property type="evidence" value="ECO:0007669"/>
    <property type="project" value="UniProtKB-UniRule"/>
</dbReference>
<accession>A0A0G0MTT0</accession>
<dbReference type="Gene3D" id="3.90.25.10">
    <property type="entry name" value="UDP-galactose 4-epimerase, domain 1"/>
    <property type="match status" value="1"/>
</dbReference>
<evidence type="ECO:0000256" key="4">
    <source>
        <dbReference type="ARBA" id="ARBA00023235"/>
    </source>
</evidence>
<dbReference type="InterPro" id="IPR036291">
    <property type="entry name" value="NAD(P)-bd_dom_sf"/>
</dbReference>
<dbReference type="InterPro" id="IPR028614">
    <property type="entry name" value="GDP_fucose/colitose_synth"/>
</dbReference>
<comment type="caution">
    <text evidence="7">The sequence shown here is derived from an EMBL/GenBank/DDBJ whole genome shotgun (WGS) entry which is preliminary data.</text>
</comment>
<keyword evidence="3 5" id="KW-0560">Oxidoreductase</keyword>
<comment type="catalytic activity">
    <reaction evidence="5">
        <text>GDP-beta-L-fucose + NADP(+) = GDP-4-dehydro-alpha-D-rhamnose + NADPH + H(+)</text>
        <dbReference type="Rhea" id="RHEA:18885"/>
        <dbReference type="ChEBI" id="CHEBI:15378"/>
        <dbReference type="ChEBI" id="CHEBI:57273"/>
        <dbReference type="ChEBI" id="CHEBI:57783"/>
        <dbReference type="ChEBI" id="CHEBI:57964"/>
        <dbReference type="ChEBI" id="CHEBI:58349"/>
        <dbReference type="EC" id="1.1.1.271"/>
    </reaction>
</comment>
<evidence type="ECO:0000256" key="5">
    <source>
        <dbReference type="HAMAP-Rule" id="MF_00956"/>
    </source>
</evidence>
<keyword evidence="2 5" id="KW-0521">NADP</keyword>
<dbReference type="GO" id="GO:0050577">
    <property type="term" value="F:GDP-L-fucose synthase activity"/>
    <property type="evidence" value="ECO:0007669"/>
    <property type="project" value="UniProtKB-UniRule"/>
</dbReference>
<dbReference type="SUPFAM" id="SSF51735">
    <property type="entry name" value="NAD(P)-binding Rossmann-fold domains"/>
    <property type="match status" value="1"/>
</dbReference>
<dbReference type="Proteomes" id="UP000034324">
    <property type="component" value="Unassembled WGS sequence"/>
</dbReference>
<feature type="active site" description="Proton donor/acceptor" evidence="5">
    <location>
        <position position="146"/>
    </location>
</feature>
<dbReference type="InterPro" id="IPR001509">
    <property type="entry name" value="Epimerase_deHydtase"/>
</dbReference>
<proteinExistence type="inferred from homology"/>
<gene>
    <name evidence="5" type="primary">fcl</name>
    <name evidence="7" type="ORF">US99_C0049G0003</name>
</gene>
<dbReference type="PANTHER" id="PTHR43238">
    <property type="entry name" value="GDP-L-FUCOSE SYNTHASE"/>
    <property type="match status" value="1"/>
</dbReference>
<dbReference type="HAMAP" id="MF_00956">
    <property type="entry name" value="GDP_fucose_synth"/>
    <property type="match status" value="1"/>
</dbReference>
<keyword evidence="4 5" id="KW-0413">Isomerase</keyword>
<feature type="binding site" evidence="5">
    <location>
        <begin position="173"/>
        <end position="176"/>
    </location>
    <ligand>
        <name>NADP(+)</name>
        <dbReference type="ChEBI" id="CHEBI:58349"/>
    </ligand>
</feature>
<comment type="similarity">
    <text evidence="1 5">Belongs to the NAD(P)-dependent epimerase/dehydratase family. Fucose synthase subfamily.</text>
</comment>
<evidence type="ECO:0000256" key="1">
    <source>
        <dbReference type="ARBA" id="ARBA00005959"/>
    </source>
</evidence>
<feature type="binding site" evidence="5">
    <location>
        <position position="150"/>
    </location>
    <ligand>
        <name>NADP(+)</name>
        <dbReference type="ChEBI" id="CHEBI:58349"/>
    </ligand>
</feature>
<organism evidence="7 8">
    <name type="scientific">Candidatus Daviesbacteria bacterium GW2011_GWF2_38_6</name>
    <dbReference type="NCBI Taxonomy" id="1618432"/>
    <lineage>
        <taxon>Bacteria</taxon>
        <taxon>Candidatus Daviesiibacteriota</taxon>
    </lineage>
</organism>
<evidence type="ECO:0000259" key="6">
    <source>
        <dbReference type="Pfam" id="PF01370"/>
    </source>
</evidence>
<feature type="binding site" evidence="5">
    <location>
        <position position="189"/>
    </location>
    <ligand>
        <name>NADP(+)</name>
        <dbReference type="ChEBI" id="CHEBI:58349"/>
    </ligand>
</feature>
<evidence type="ECO:0000313" key="8">
    <source>
        <dbReference type="Proteomes" id="UP000034324"/>
    </source>
</evidence>
<dbReference type="UniPathway" id="UPA00128">
    <property type="reaction ID" value="UER00191"/>
</dbReference>
<feature type="binding site" evidence="5">
    <location>
        <position position="197"/>
    </location>
    <ligand>
        <name>substrate</name>
    </ligand>
</feature>
<evidence type="ECO:0000313" key="7">
    <source>
        <dbReference type="EMBL" id="KKQ77079.1"/>
    </source>
</evidence>